<organism evidence="2 3">
    <name type="scientific">Monilinia laxa</name>
    <name type="common">Brown rot fungus</name>
    <name type="synonym">Sclerotinia laxa</name>
    <dbReference type="NCBI Taxonomy" id="61186"/>
    <lineage>
        <taxon>Eukaryota</taxon>
        <taxon>Fungi</taxon>
        <taxon>Dikarya</taxon>
        <taxon>Ascomycota</taxon>
        <taxon>Pezizomycotina</taxon>
        <taxon>Leotiomycetes</taxon>
        <taxon>Helotiales</taxon>
        <taxon>Sclerotiniaceae</taxon>
        <taxon>Monilinia</taxon>
    </lineage>
</organism>
<dbReference type="Proteomes" id="UP000326757">
    <property type="component" value="Unassembled WGS sequence"/>
</dbReference>
<dbReference type="EMBL" id="VIGI01000001">
    <property type="protein sequence ID" value="KAB8304864.1"/>
    <property type="molecule type" value="Genomic_DNA"/>
</dbReference>
<reference evidence="2 3" key="1">
    <citation type="submission" date="2019-06" db="EMBL/GenBank/DDBJ databases">
        <title>Genome Sequence of the Brown Rot Fungal Pathogen Monilinia laxa.</title>
        <authorList>
            <person name="De Miccolis Angelini R.M."/>
            <person name="Landi L."/>
            <person name="Abate D."/>
            <person name="Pollastro S."/>
            <person name="Romanazzi G."/>
            <person name="Faretra F."/>
        </authorList>
    </citation>
    <scope>NUCLEOTIDE SEQUENCE [LARGE SCALE GENOMIC DNA]</scope>
    <source>
        <strain evidence="2 3">Mlax316</strain>
    </source>
</reference>
<accession>A0A5N6KM00</accession>
<comment type="caution">
    <text evidence="2">The sequence shown here is derived from an EMBL/GenBank/DDBJ whole genome shotgun (WGS) entry which is preliminary data.</text>
</comment>
<feature type="compositionally biased region" description="Polar residues" evidence="1">
    <location>
        <begin position="140"/>
        <end position="155"/>
    </location>
</feature>
<evidence type="ECO:0000313" key="3">
    <source>
        <dbReference type="Proteomes" id="UP000326757"/>
    </source>
</evidence>
<evidence type="ECO:0000256" key="1">
    <source>
        <dbReference type="SAM" id="MobiDB-lite"/>
    </source>
</evidence>
<gene>
    <name evidence="2" type="ORF">EYC80_004197</name>
</gene>
<feature type="region of interest" description="Disordered" evidence="1">
    <location>
        <begin position="128"/>
        <end position="155"/>
    </location>
</feature>
<keyword evidence="3" id="KW-1185">Reference proteome</keyword>
<protein>
    <submittedName>
        <fullName evidence="2">Uncharacterized protein</fullName>
    </submittedName>
</protein>
<dbReference type="AlphaFoldDB" id="A0A5N6KM00"/>
<proteinExistence type="predicted"/>
<sequence length="155" mass="17173">MQLQHSATNAVNLDLIMDYIWRLHILKIKENGFVMQGKPRTANYARDHLHHNKAETRSKVGYIPATSTTETFMSLEHDNTFGHGSSGGVNDRGSVVSRKTRVGSRRINIAMQSYPNGIETDSLTMFMSRDASPTPAHTPIPQSAQSDNPSSPSHI</sequence>
<name>A0A5N6KM00_MONLA</name>
<evidence type="ECO:0000313" key="2">
    <source>
        <dbReference type="EMBL" id="KAB8304864.1"/>
    </source>
</evidence>